<feature type="transmembrane region" description="Helical" evidence="1">
    <location>
        <begin position="52"/>
        <end position="72"/>
    </location>
</feature>
<reference evidence="3" key="1">
    <citation type="journal article" date="2011" name="Nat. Commun.">
        <title>Effector diversification within compartments of the Leptosphaeria maculans genome affected by Repeat-Induced Point mutations.</title>
        <authorList>
            <person name="Rouxel T."/>
            <person name="Grandaubert J."/>
            <person name="Hane J.K."/>
            <person name="Hoede C."/>
            <person name="van de Wouw A.P."/>
            <person name="Couloux A."/>
            <person name="Dominguez V."/>
            <person name="Anthouard V."/>
            <person name="Bally P."/>
            <person name="Bourras S."/>
            <person name="Cozijnsen A.J."/>
            <person name="Ciuffetti L.M."/>
            <person name="Degrave A."/>
            <person name="Dilmaghani A."/>
            <person name="Duret L."/>
            <person name="Fudal I."/>
            <person name="Goodwin S.B."/>
            <person name="Gout L."/>
            <person name="Glaser N."/>
            <person name="Linglin J."/>
            <person name="Kema G.H.J."/>
            <person name="Lapalu N."/>
            <person name="Lawrence C.B."/>
            <person name="May K."/>
            <person name="Meyer M."/>
            <person name="Ollivier B."/>
            <person name="Poulain J."/>
            <person name="Schoch C.L."/>
            <person name="Simon A."/>
            <person name="Spatafora J.W."/>
            <person name="Stachowiak A."/>
            <person name="Turgeon B.G."/>
            <person name="Tyler B.M."/>
            <person name="Vincent D."/>
            <person name="Weissenbach J."/>
            <person name="Amselem J."/>
            <person name="Quesneville H."/>
            <person name="Oliver R.P."/>
            <person name="Wincker P."/>
            <person name="Balesdent M.-H."/>
            <person name="Howlett B.J."/>
        </authorList>
    </citation>
    <scope>NUCLEOTIDE SEQUENCE [LARGE SCALE GENOMIC DNA]</scope>
    <source>
        <strain evidence="3">JN3 / isolate v23.1.3 / race Av1-4-5-6-7-8</strain>
    </source>
</reference>
<evidence type="ECO:0000256" key="1">
    <source>
        <dbReference type="SAM" id="Phobius"/>
    </source>
</evidence>
<dbReference type="EMBL" id="FP929127">
    <property type="protein sequence ID" value="CBX95446.1"/>
    <property type="molecule type" value="Genomic_DNA"/>
</dbReference>
<organism evidence="3">
    <name type="scientific">Leptosphaeria maculans (strain JN3 / isolate v23.1.3 / race Av1-4-5-6-7-8)</name>
    <name type="common">Blackleg fungus</name>
    <name type="synonym">Phoma lingam</name>
    <dbReference type="NCBI Taxonomy" id="985895"/>
    <lineage>
        <taxon>Eukaryota</taxon>
        <taxon>Fungi</taxon>
        <taxon>Dikarya</taxon>
        <taxon>Ascomycota</taxon>
        <taxon>Pezizomycotina</taxon>
        <taxon>Dothideomycetes</taxon>
        <taxon>Pleosporomycetidae</taxon>
        <taxon>Pleosporales</taxon>
        <taxon>Pleosporineae</taxon>
        <taxon>Leptosphaeriaceae</taxon>
        <taxon>Plenodomus</taxon>
        <taxon>Plenodomus lingam/Leptosphaeria maculans species complex</taxon>
    </lineage>
</organism>
<evidence type="ECO:0000313" key="2">
    <source>
        <dbReference type="EMBL" id="CBX95446.1"/>
    </source>
</evidence>
<gene>
    <name evidence="2" type="ORF">LEMA_P025980.1</name>
</gene>
<dbReference type="InParanoid" id="E4ZV20"/>
<accession>E4ZV20</accession>
<dbReference type="AlphaFoldDB" id="E4ZV20"/>
<keyword evidence="1" id="KW-1133">Transmembrane helix</keyword>
<dbReference type="HOGENOM" id="CLU_2197441_0_0_1"/>
<keyword evidence="1" id="KW-0472">Membrane</keyword>
<dbReference type="OrthoDB" id="10542957at2759"/>
<proteinExistence type="predicted"/>
<sequence length="108" mass="11772">MPFSGSLSNKKRSFGGSYLTSVLLYDYRRTTRLVVGRAVAVVNRVSKRGAAIFGHFGIAAQYMLLVLCAWVGPAGPGCKLPGRLVLICEEGLVPPINTNSSDKRFRLR</sequence>
<name>E4ZV20_LEPMJ</name>
<keyword evidence="1" id="KW-0812">Transmembrane</keyword>
<dbReference type="VEuPathDB" id="FungiDB:LEMA_P025980.1"/>
<keyword evidence="3" id="KW-1185">Reference proteome</keyword>
<dbReference type="Proteomes" id="UP000002668">
    <property type="component" value="Genome"/>
</dbReference>
<protein>
    <submittedName>
        <fullName evidence="2">Predicted protein</fullName>
    </submittedName>
</protein>
<evidence type="ECO:0000313" key="3">
    <source>
        <dbReference type="Proteomes" id="UP000002668"/>
    </source>
</evidence>